<evidence type="ECO:0008006" key="4">
    <source>
        <dbReference type="Google" id="ProtNLM"/>
    </source>
</evidence>
<keyword evidence="1" id="KW-0732">Signal</keyword>
<dbReference type="PROSITE" id="PS51257">
    <property type="entry name" value="PROKAR_LIPOPROTEIN"/>
    <property type="match status" value="1"/>
</dbReference>
<name>A0ABU7I6U4_9SPHI</name>
<accession>A0ABU7I6U4</accession>
<feature type="chain" id="PRO_5046355301" description="VCBS repeat-containing protein" evidence="1">
    <location>
        <begin position="23"/>
        <end position="251"/>
    </location>
</feature>
<evidence type="ECO:0000313" key="2">
    <source>
        <dbReference type="EMBL" id="MEE1945190.1"/>
    </source>
</evidence>
<dbReference type="EMBL" id="JAZDQT010000001">
    <property type="protein sequence ID" value="MEE1945190.1"/>
    <property type="molecule type" value="Genomic_DNA"/>
</dbReference>
<sequence>MKLKNQILLLCLVFLLSCRQKSVVLPPLSQADKASKTTDTSKKLPTTLVETITDDLNHDGKMDEILVWTSDTTGFDKVDIKIEGLATKSFEKEDGYADIDTIFLKNNSNSIKSKRVFVYKKGEKSIVMLFTPVRDGGYDGPTLISITKNTINVNVPKEVEIPIRIFDLNKDGVVDFIGTNWGEMESVVDSLDANIGSYRPYFVYSLADGCKIDLKLTEQYNKEHYVWAGLTNTQNIRVLYPRNGGKPKIVK</sequence>
<comment type="caution">
    <text evidence="2">The sequence shown here is derived from an EMBL/GenBank/DDBJ whole genome shotgun (WGS) entry which is preliminary data.</text>
</comment>
<dbReference type="Proteomes" id="UP001336835">
    <property type="component" value="Unassembled WGS sequence"/>
</dbReference>
<organism evidence="2 3">
    <name type="scientific">Pedobacter albus</name>
    <dbReference type="NCBI Taxonomy" id="3113905"/>
    <lineage>
        <taxon>Bacteria</taxon>
        <taxon>Pseudomonadati</taxon>
        <taxon>Bacteroidota</taxon>
        <taxon>Sphingobacteriia</taxon>
        <taxon>Sphingobacteriales</taxon>
        <taxon>Sphingobacteriaceae</taxon>
        <taxon>Pedobacter</taxon>
    </lineage>
</organism>
<protein>
    <recommendedName>
        <fullName evidence="4">VCBS repeat-containing protein</fullName>
    </recommendedName>
</protein>
<gene>
    <name evidence="2" type="ORF">VRU48_08730</name>
</gene>
<proteinExistence type="predicted"/>
<feature type="signal peptide" evidence="1">
    <location>
        <begin position="1"/>
        <end position="22"/>
    </location>
</feature>
<dbReference type="RefSeq" id="WP_330107539.1">
    <property type="nucleotide sequence ID" value="NZ_JAZDQT010000001.1"/>
</dbReference>
<evidence type="ECO:0000313" key="3">
    <source>
        <dbReference type="Proteomes" id="UP001336835"/>
    </source>
</evidence>
<keyword evidence="3" id="KW-1185">Reference proteome</keyword>
<evidence type="ECO:0000256" key="1">
    <source>
        <dbReference type="SAM" id="SignalP"/>
    </source>
</evidence>
<reference evidence="2 3" key="1">
    <citation type="submission" date="2024-01" db="EMBL/GenBank/DDBJ databases">
        <title>Pedobacter sp. nov., isolated from fresh soil.</title>
        <authorList>
            <person name="Le N.T.T."/>
        </authorList>
    </citation>
    <scope>NUCLEOTIDE SEQUENCE [LARGE SCALE GENOMIC DNA]</scope>
    <source>
        <strain evidence="2 3">KR3-3</strain>
    </source>
</reference>